<protein>
    <submittedName>
        <fullName evidence="2">Chromosome partition protein Smc</fullName>
    </submittedName>
</protein>
<dbReference type="Gene3D" id="3.40.50.300">
    <property type="entry name" value="P-loop containing nucleotide triphosphate hydrolases"/>
    <property type="match status" value="2"/>
</dbReference>
<dbReference type="AlphaFoldDB" id="A0A3G6IZJ6"/>
<feature type="coiled-coil region" evidence="1">
    <location>
        <begin position="198"/>
        <end position="353"/>
    </location>
</feature>
<dbReference type="PANTHER" id="PTHR41259">
    <property type="entry name" value="DOUBLE-STRAND BREAK REPAIR RAD50 ATPASE, PUTATIVE-RELATED"/>
    <property type="match status" value="1"/>
</dbReference>
<dbReference type="KEGG" id="cgk:CGERO_04440"/>
<reference evidence="2 3" key="1">
    <citation type="submission" date="2018-11" db="EMBL/GenBank/DDBJ databases">
        <authorList>
            <person name="Kleinhagauer T."/>
            <person name="Glaeser S.P."/>
            <person name="Spergser J."/>
            <person name="Ruckert C."/>
            <person name="Kaempfer P."/>
            <person name="Busse H.-J."/>
        </authorList>
    </citation>
    <scope>NUCLEOTIDE SEQUENCE [LARGE SCALE GENOMIC DNA]</scope>
    <source>
        <strain evidence="2 3">W8</strain>
    </source>
</reference>
<keyword evidence="1" id="KW-0175">Coiled coil</keyword>
<organism evidence="2 3">
    <name type="scientific">Corynebacterium gerontici</name>
    <dbReference type="NCBI Taxonomy" id="2079234"/>
    <lineage>
        <taxon>Bacteria</taxon>
        <taxon>Bacillati</taxon>
        <taxon>Actinomycetota</taxon>
        <taxon>Actinomycetes</taxon>
        <taxon>Mycobacteriales</taxon>
        <taxon>Corynebacteriaceae</taxon>
        <taxon>Corynebacterium</taxon>
    </lineage>
</organism>
<evidence type="ECO:0000313" key="3">
    <source>
        <dbReference type="Proteomes" id="UP000271587"/>
    </source>
</evidence>
<name>A0A3G6IZJ6_9CORY</name>
<proteinExistence type="predicted"/>
<dbReference type="SUPFAM" id="SSF52540">
    <property type="entry name" value="P-loop containing nucleoside triphosphate hydrolases"/>
    <property type="match status" value="2"/>
</dbReference>
<sequence length="864" mass="96272">MIIHSLKILNAGRIAEFCLPELSDVGAVVIEGENEAGKSTVMEMIRLGLEAAHKANTKHVRALKPNGHDESPQITMEFSLGKHRLHMNKVWLRGKKHELKAIAGPLAGRAWTGEEADSMLKELLSGESHDADLLDALFVRQNELSPELEAAGIPSLNSILGQGDSEALEEDHELMAKVKSLYEATFTKRGAYSSRSDVQKAIDELEDAQEQQADARAALRDVERRVEFVEKNKPRLLQWHAQLPERQAEFEDAQAQHEQVRELEREFAGLQERYDDAKSLLKAAVEQVERREEARETLKILRGDVESAEATLAAKAERREAEEAKYADVLAELDRTRSDITAMQQRLDQATAAQAQQVAKEEFERIAQTLDQVQVVQAEREQCLSVPQVTQAMLDRVQEADAALRSAVALNQSQSPSLTLSADQEREVFIDGEVCSVRDAVGFAVTEAMDLDVGGVHIRVLPGVGAEASAQKVLEAKRALKDAIAGTPAKDLDHLRVLRRECAEAEQQAQVLEVKLASLLGGEDVQSLQRRQAELKLQLADEIAPPEDADVEELREQLNAREEQEAELVERREVLQPRPATREYEAALLQRDHVKQQFTSAESSLAQELEQCPTEQLKQQKAKRQATVEGLEQHIATSRVRLEQVGVDQVSMQFDMAKAALENLKEKINRTSVELEVNQQEIDAQVGVAEAAQEAERRLQVAKSRSEKLMREADALKLLYDVLMKHRDEARERYSRPLGQQLSQLAPFIFGEDVSFTFDENLKVQARKGEEGVIPVEKLSAGAKEQLGLLIRLALARIVAQGDTSLILDDPLGASDPVRIGGMNGLLGVLAKQHQLIIMTCQPERFSMLSGRQAYAMEKVTKYY</sequence>
<accession>A0A3G6IZJ6</accession>
<dbReference type="RefSeq" id="WP_123933650.1">
    <property type="nucleotide sequence ID" value="NZ_CP033897.1"/>
</dbReference>
<feature type="coiled-coil region" evidence="1">
    <location>
        <begin position="647"/>
        <end position="719"/>
    </location>
</feature>
<dbReference type="OrthoDB" id="3177877at2"/>
<dbReference type="InterPro" id="IPR027417">
    <property type="entry name" value="P-loop_NTPase"/>
</dbReference>
<gene>
    <name evidence="2" type="primary">smc2</name>
    <name evidence="2" type="ORF">CGERO_04440</name>
</gene>
<dbReference type="Proteomes" id="UP000271587">
    <property type="component" value="Chromosome"/>
</dbReference>
<dbReference type="PANTHER" id="PTHR41259:SF1">
    <property type="entry name" value="DOUBLE-STRAND BREAK REPAIR RAD50 ATPASE, PUTATIVE-RELATED"/>
    <property type="match status" value="1"/>
</dbReference>
<dbReference type="EMBL" id="CP033897">
    <property type="protein sequence ID" value="AZA11205.1"/>
    <property type="molecule type" value="Genomic_DNA"/>
</dbReference>
<evidence type="ECO:0000256" key="1">
    <source>
        <dbReference type="SAM" id="Coils"/>
    </source>
</evidence>
<evidence type="ECO:0000313" key="2">
    <source>
        <dbReference type="EMBL" id="AZA11205.1"/>
    </source>
</evidence>
<keyword evidence="3" id="KW-1185">Reference proteome</keyword>